<dbReference type="Proteomes" id="UP000272503">
    <property type="component" value="Unassembled WGS sequence"/>
</dbReference>
<comment type="caution">
    <text evidence="2">The sequence shown here is derived from an EMBL/GenBank/DDBJ whole genome shotgun (WGS) entry which is preliminary data.</text>
</comment>
<dbReference type="InterPro" id="IPR018225">
    <property type="entry name" value="Transaldolase_AS"/>
</dbReference>
<proteinExistence type="predicted"/>
<dbReference type="Pfam" id="PF00923">
    <property type="entry name" value="TAL_FSA"/>
    <property type="match status" value="1"/>
</dbReference>
<dbReference type="PANTHER" id="PTHR10683:SF40">
    <property type="entry name" value="FRUCTOSE-6-PHOSPHATE ALDOLASE 1-RELATED"/>
    <property type="match status" value="1"/>
</dbReference>
<dbReference type="Gene3D" id="3.20.20.70">
    <property type="entry name" value="Aldolase class I"/>
    <property type="match status" value="1"/>
</dbReference>
<dbReference type="PROSITE" id="PS01054">
    <property type="entry name" value="TRANSALDOLASE_1"/>
    <property type="match status" value="1"/>
</dbReference>
<evidence type="ECO:0000313" key="3">
    <source>
        <dbReference type="Proteomes" id="UP000272503"/>
    </source>
</evidence>
<dbReference type="AlphaFoldDB" id="A0A3L7A5H9"/>
<dbReference type="SUPFAM" id="SSF51569">
    <property type="entry name" value="Aldolase"/>
    <property type="match status" value="1"/>
</dbReference>
<protein>
    <submittedName>
        <fullName evidence="2">Transaldolase</fullName>
    </submittedName>
</protein>
<accession>A0A3L7A5H9</accession>
<dbReference type="PANTHER" id="PTHR10683">
    <property type="entry name" value="TRANSALDOLASE"/>
    <property type="match status" value="1"/>
</dbReference>
<dbReference type="InterPro" id="IPR013785">
    <property type="entry name" value="Aldolase_TIM"/>
</dbReference>
<keyword evidence="3" id="KW-1185">Reference proteome</keyword>
<dbReference type="EMBL" id="RCUX01000006">
    <property type="protein sequence ID" value="RLP75576.1"/>
    <property type="molecule type" value="Genomic_DNA"/>
</dbReference>
<sequence>MKETQMTRNPVFYADSADTEEVAALLAAGVITGVTTNPTILARSNRGASDIPELARRWSAEGAERVFFQAWGSTAAELIERGTEIASLGSNITVKVPATTIGFTAARALIAQDVSVLITAVYAPAQALLAAAIGADFIAPYLGRLEDSGQDGVAVIADFAALVADSDTEVLAASLRTPDAIAALARVGVWQFTAAPGVIWACMQNDVSDASAAAFESDMG</sequence>
<reference evidence="2 3" key="1">
    <citation type="submission" date="2018-10" db="EMBL/GenBank/DDBJ databases">
        <authorList>
            <person name="Li J."/>
        </authorList>
    </citation>
    <scope>NUCLEOTIDE SEQUENCE [LARGE SCALE GENOMIC DNA]</scope>
    <source>
        <strain evidence="2 3">IF 016277</strain>
    </source>
</reference>
<organism evidence="2 3">
    <name type="scientific">Mycetocola tolaasinivorans</name>
    <dbReference type="NCBI Taxonomy" id="76635"/>
    <lineage>
        <taxon>Bacteria</taxon>
        <taxon>Bacillati</taxon>
        <taxon>Actinomycetota</taxon>
        <taxon>Actinomycetes</taxon>
        <taxon>Micrococcales</taxon>
        <taxon>Microbacteriaceae</taxon>
        <taxon>Mycetocola</taxon>
    </lineage>
</organism>
<keyword evidence="1" id="KW-0704">Schiff base</keyword>
<dbReference type="OrthoDB" id="9807051at2"/>
<name>A0A3L7A5H9_9MICO</name>
<dbReference type="GO" id="GO:0005975">
    <property type="term" value="P:carbohydrate metabolic process"/>
    <property type="evidence" value="ECO:0007669"/>
    <property type="project" value="InterPro"/>
</dbReference>
<evidence type="ECO:0000256" key="1">
    <source>
        <dbReference type="ARBA" id="ARBA00023270"/>
    </source>
</evidence>
<evidence type="ECO:0000313" key="2">
    <source>
        <dbReference type="EMBL" id="RLP75576.1"/>
    </source>
</evidence>
<dbReference type="InterPro" id="IPR001585">
    <property type="entry name" value="TAL/FSA"/>
</dbReference>
<gene>
    <name evidence="2" type="ORF">D9V32_08870</name>
</gene>